<keyword evidence="3" id="KW-0804">Transcription</keyword>
<feature type="compositionally biased region" description="Low complexity" evidence="4">
    <location>
        <begin position="249"/>
        <end position="263"/>
    </location>
</feature>
<gene>
    <name evidence="6" type="ORF">FHU39_003830</name>
</gene>
<dbReference type="Gene3D" id="1.10.10.10">
    <property type="entry name" value="Winged helix-like DNA-binding domain superfamily/Winged helix DNA-binding domain"/>
    <property type="match status" value="1"/>
</dbReference>
<dbReference type="SMART" id="SM00345">
    <property type="entry name" value="HTH_GNTR"/>
    <property type="match status" value="1"/>
</dbReference>
<dbReference type="RefSeq" id="WP_183322231.1">
    <property type="nucleotide sequence ID" value="NZ_JACHVQ010000003.1"/>
</dbReference>
<protein>
    <submittedName>
        <fullName evidence="6">DNA-binding FadR family transcriptional regulator</fullName>
    </submittedName>
</protein>
<feature type="domain" description="HTH gntR-type" evidence="5">
    <location>
        <begin position="20"/>
        <end position="90"/>
    </location>
</feature>
<dbReference type="AlphaFoldDB" id="A0A839NAE4"/>
<dbReference type="PRINTS" id="PR00035">
    <property type="entry name" value="HTHGNTR"/>
</dbReference>
<organism evidence="6 7">
    <name type="scientific">Flexivirga oryzae</name>
    <dbReference type="NCBI Taxonomy" id="1794944"/>
    <lineage>
        <taxon>Bacteria</taxon>
        <taxon>Bacillati</taxon>
        <taxon>Actinomycetota</taxon>
        <taxon>Actinomycetes</taxon>
        <taxon>Micrococcales</taxon>
        <taxon>Dermacoccaceae</taxon>
        <taxon>Flexivirga</taxon>
    </lineage>
</organism>
<dbReference type="InterPro" id="IPR036390">
    <property type="entry name" value="WH_DNA-bd_sf"/>
</dbReference>
<dbReference type="CDD" id="cd07377">
    <property type="entry name" value="WHTH_GntR"/>
    <property type="match status" value="1"/>
</dbReference>
<proteinExistence type="predicted"/>
<name>A0A839NAE4_9MICO</name>
<dbReference type="InterPro" id="IPR000524">
    <property type="entry name" value="Tscrpt_reg_HTH_GntR"/>
</dbReference>
<dbReference type="SUPFAM" id="SSF48008">
    <property type="entry name" value="GntR ligand-binding domain-like"/>
    <property type="match status" value="1"/>
</dbReference>
<evidence type="ECO:0000256" key="4">
    <source>
        <dbReference type="SAM" id="MobiDB-lite"/>
    </source>
</evidence>
<dbReference type="PROSITE" id="PS50949">
    <property type="entry name" value="HTH_GNTR"/>
    <property type="match status" value="1"/>
</dbReference>
<evidence type="ECO:0000256" key="2">
    <source>
        <dbReference type="ARBA" id="ARBA00023125"/>
    </source>
</evidence>
<dbReference type="SUPFAM" id="SSF46785">
    <property type="entry name" value="Winged helix' DNA-binding domain"/>
    <property type="match status" value="1"/>
</dbReference>
<dbReference type="Pfam" id="PF07729">
    <property type="entry name" value="FCD"/>
    <property type="match status" value="1"/>
</dbReference>
<evidence type="ECO:0000256" key="3">
    <source>
        <dbReference type="ARBA" id="ARBA00023163"/>
    </source>
</evidence>
<dbReference type="InterPro" id="IPR036388">
    <property type="entry name" value="WH-like_DNA-bd_sf"/>
</dbReference>
<evidence type="ECO:0000256" key="1">
    <source>
        <dbReference type="ARBA" id="ARBA00023015"/>
    </source>
</evidence>
<dbReference type="PANTHER" id="PTHR43537:SF24">
    <property type="entry name" value="GLUCONATE OPERON TRANSCRIPTIONAL REPRESSOR"/>
    <property type="match status" value="1"/>
</dbReference>
<dbReference type="InterPro" id="IPR011711">
    <property type="entry name" value="GntR_C"/>
</dbReference>
<evidence type="ECO:0000259" key="5">
    <source>
        <dbReference type="PROSITE" id="PS50949"/>
    </source>
</evidence>
<evidence type="ECO:0000313" key="6">
    <source>
        <dbReference type="EMBL" id="MBB2893799.1"/>
    </source>
</evidence>
<keyword evidence="1" id="KW-0805">Transcription regulation</keyword>
<evidence type="ECO:0000313" key="7">
    <source>
        <dbReference type="Proteomes" id="UP000559182"/>
    </source>
</evidence>
<dbReference type="InterPro" id="IPR008920">
    <property type="entry name" value="TF_FadR/GntR_C"/>
</dbReference>
<reference evidence="6 7" key="1">
    <citation type="submission" date="2020-08" db="EMBL/GenBank/DDBJ databases">
        <title>Sequencing the genomes of 1000 actinobacteria strains.</title>
        <authorList>
            <person name="Klenk H.-P."/>
        </authorList>
    </citation>
    <scope>NUCLEOTIDE SEQUENCE [LARGE SCALE GENOMIC DNA]</scope>
    <source>
        <strain evidence="6 7">DSM 105369</strain>
    </source>
</reference>
<dbReference type="Pfam" id="PF00392">
    <property type="entry name" value="GntR"/>
    <property type="match status" value="1"/>
</dbReference>
<feature type="region of interest" description="Disordered" evidence="4">
    <location>
        <begin position="249"/>
        <end position="269"/>
    </location>
</feature>
<dbReference type="PANTHER" id="PTHR43537">
    <property type="entry name" value="TRANSCRIPTIONAL REGULATOR, GNTR FAMILY"/>
    <property type="match status" value="1"/>
</dbReference>
<dbReference type="GO" id="GO:0003677">
    <property type="term" value="F:DNA binding"/>
    <property type="evidence" value="ECO:0007669"/>
    <property type="project" value="UniProtKB-KW"/>
</dbReference>
<dbReference type="Proteomes" id="UP000559182">
    <property type="component" value="Unassembled WGS sequence"/>
</dbReference>
<keyword evidence="7" id="KW-1185">Reference proteome</keyword>
<keyword evidence="2 6" id="KW-0238">DNA-binding</keyword>
<dbReference type="GO" id="GO:0003700">
    <property type="term" value="F:DNA-binding transcription factor activity"/>
    <property type="evidence" value="ECO:0007669"/>
    <property type="project" value="InterPro"/>
</dbReference>
<dbReference type="Gene3D" id="1.20.120.530">
    <property type="entry name" value="GntR ligand-binding domain-like"/>
    <property type="match status" value="1"/>
</dbReference>
<comment type="caution">
    <text evidence="6">The sequence shown here is derived from an EMBL/GenBank/DDBJ whole genome shotgun (WGS) entry which is preliminary data.</text>
</comment>
<sequence>MRKLSGDARRAVFAPLDDGLVRSEAVVRRLTSAIHLGLLADGEQLPAETALADSLNVSTMTLRDALAELRDRGLVQTRRGRSGGSFVHVDPAVLDDLSRRRLEEIDSSDLRELSDAHSATCGAAARLAAIRASEAELGRLSDIVDNLDAAGDLSDRRRLDTRFCVEMAASSQSVRLTLAEIDIQAECAQFPWPAGDSDIRAAKVATGYREVVTALTARDGNLARSWTEETLAMQSSWLVERHLAMLTSRQRPASQAADDASPAPLTVSP</sequence>
<dbReference type="EMBL" id="JACHVQ010000003">
    <property type="protein sequence ID" value="MBB2893799.1"/>
    <property type="molecule type" value="Genomic_DNA"/>
</dbReference>
<accession>A0A839NAE4</accession>